<proteinExistence type="predicted"/>
<comment type="caution">
    <text evidence="2">The sequence shown here is derived from an EMBL/GenBank/DDBJ whole genome shotgun (WGS) entry which is preliminary data.</text>
</comment>
<gene>
    <name evidence="2" type="ORF">PCASD_07440</name>
</gene>
<organism evidence="2 3">
    <name type="scientific">Puccinia coronata f. sp. avenae</name>
    <dbReference type="NCBI Taxonomy" id="200324"/>
    <lineage>
        <taxon>Eukaryota</taxon>
        <taxon>Fungi</taxon>
        <taxon>Dikarya</taxon>
        <taxon>Basidiomycota</taxon>
        <taxon>Pucciniomycotina</taxon>
        <taxon>Pucciniomycetes</taxon>
        <taxon>Pucciniales</taxon>
        <taxon>Pucciniaceae</taxon>
        <taxon>Puccinia</taxon>
    </lineage>
</organism>
<sequence>MYNLRATSASTHSVTSVVERISEDENPGNSLIPITSGEKERKPGTDLNVLQTDLRRWSPPELKEKPLKKPKTEEKEVLKEARNKEKGIFAAFPKGYKQMSKDELDVRMCLVNTELKIEAWNTGFWGLVLDKIRNSVRYLFRKRAHEIAGDAFIESDHVSIRPTKEHELLESIAQLEKTWASLRHEQPKEAIDKIHNGNEIMMELLINVQKLQIIPNERLSLFLNRENKGEVILFYAINRTFQHPAPPLGFLNTDLKRSLEESPQMNEMKRILDLLSNDTWKSIQIAYSKAQKETKLKQLYQGFSSILSE</sequence>
<evidence type="ECO:0000256" key="1">
    <source>
        <dbReference type="SAM" id="MobiDB-lite"/>
    </source>
</evidence>
<protein>
    <submittedName>
        <fullName evidence="2">Uncharacterized protein</fullName>
    </submittedName>
</protein>
<feature type="region of interest" description="Disordered" evidence="1">
    <location>
        <begin position="1"/>
        <end position="73"/>
    </location>
</feature>
<name>A0A2N5TG85_9BASI</name>
<evidence type="ECO:0000313" key="3">
    <source>
        <dbReference type="Proteomes" id="UP000235392"/>
    </source>
</evidence>
<dbReference type="Proteomes" id="UP000235392">
    <property type="component" value="Unassembled WGS sequence"/>
</dbReference>
<dbReference type="AlphaFoldDB" id="A0A2N5TG85"/>
<evidence type="ECO:0000313" key="2">
    <source>
        <dbReference type="EMBL" id="PLW24516.1"/>
    </source>
</evidence>
<reference evidence="2 3" key="1">
    <citation type="submission" date="2017-11" db="EMBL/GenBank/DDBJ databases">
        <title>De novo assembly and phasing of dikaryotic genomes from two isolates of Puccinia coronata f. sp. avenae, the causal agent of oat crown rust.</title>
        <authorList>
            <person name="Miller M.E."/>
            <person name="Zhang Y."/>
            <person name="Omidvar V."/>
            <person name="Sperschneider J."/>
            <person name="Schwessinger B."/>
            <person name="Raley C."/>
            <person name="Palmer J.M."/>
            <person name="Garnica D."/>
            <person name="Upadhyaya N."/>
            <person name="Rathjen J."/>
            <person name="Taylor J.M."/>
            <person name="Park R.F."/>
            <person name="Dodds P.N."/>
            <person name="Hirsch C.D."/>
            <person name="Kianian S.F."/>
            <person name="Figueroa M."/>
        </authorList>
    </citation>
    <scope>NUCLEOTIDE SEQUENCE [LARGE SCALE GENOMIC DNA]</scope>
    <source>
        <strain evidence="2">12SD80</strain>
    </source>
</reference>
<dbReference type="EMBL" id="PGCI01000608">
    <property type="protein sequence ID" value="PLW24516.1"/>
    <property type="molecule type" value="Genomic_DNA"/>
</dbReference>
<feature type="compositionally biased region" description="Basic and acidic residues" evidence="1">
    <location>
        <begin position="53"/>
        <end position="73"/>
    </location>
</feature>
<feature type="compositionally biased region" description="Low complexity" evidence="1">
    <location>
        <begin position="1"/>
        <end position="18"/>
    </location>
</feature>
<accession>A0A2N5TG85</accession>